<dbReference type="EMBL" id="CP129118">
    <property type="protein sequence ID" value="WOV86696.1"/>
    <property type="molecule type" value="Genomic_DNA"/>
</dbReference>
<keyword evidence="3" id="KW-1133">Transmembrane helix</keyword>
<feature type="transmembrane region" description="Helical" evidence="3">
    <location>
        <begin position="401"/>
        <end position="427"/>
    </location>
</feature>
<accession>A0ABZ0L543</accession>
<evidence type="ECO:0000313" key="5">
    <source>
        <dbReference type="Proteomes" id="UP001303902"/>
    </source>
</evidence>
<dbReference type="PANTHER" id="PTHR22550:SF5">
    <property type="entry name" value="LEUCINE ZIPPER PROTEIN 4"/>
    <property type="match status" value="1"/>
</dbReference>
<feature type="transmembrane region" description="Helical" evidence="3">
    <location>
        <begin position="368"/>
        <end position="389"/>
    </location>
</feature>
<sequence>MDSQQDHYKPHLFAKIIEKLGKSDDLVHTPMQVSEEKAQVLFLKSVINVTELQQLVIKPFFEMKSEEGFLQYIRSLPNQIEFTDETSLLVNMTKGMLLINVRQHYILLDIKKVNTDIVQLNSLEPSIHGPQYGFSESLETNINLLRHRYSEPSLVVEVSELKDRAKSSFAIIYDDETVDKNVLTLLKKRLNEIENPLIQSSADLENYLNQRKATLFPTTLLTERPDRMIYNLTAGKIIVIVDGSPQATIVPAVFFDFMVSMDDHYHNFWASLLTKFLRYAGLFTCILLPSIYVAIISFNPDVIRTELALTVAGSRIGVPYPSYIEVLFMLIFIELLTEASIRLPKAVSATATTVGGLILGTAVVEAALASNIMIIVVSLVAISTFVIPINEMSFSVRSTRFLLLLYTTFFGLAGVIVGFIGIIIFLANKESFGTPYLAVYWKNRTKELKVNGK</sequence>
<organism evidence="4 5">
    <name type="scientific">Sporosarcina oncorhynchi</name>
    <dbReference type="NCBI Taxonomy" id="3056444"/>
    <lineage>
        <taxon>Bacteria</taxon>
        <taxon>Bacillati</taxon>
        <taxon>Bacillota</taxon>
        <taxon>Bacilli</taxon>
        <taxon>Bacillales</taxon>
        <taxon>Caryophanaceae</taxon>
        <taxon>Sporosarcina</taxon>
    </lineage>
</organism>
<dbReference type="Pfam" id="PF03323">
    <property type="entry name" value="GerA"/>
    <property type="match status" value="1"/>
</dbReference>
<feature type="transmembrane region" description="Helical" evidence="3">
    <location>
        <begin position="318"/>
        <end position="336"/>
    </location>
</feature>
<dbReference type="PANTHER" id="PTHR22550">
    <property type="entry name" value="SPORE GERMINATION PROTEIN"/>
    <property type="match status" value="1"/>
</dbReference>
<evidence type="ECO:0000256" key="1">
    <source>
        <dbReference type="ARBA" id="ARBA00005278"/>
    </source>
</evidence>
<protein>
    <submittedName>
        <fullName evidence="4">Spore germination protein</fullName>
    </submittedName>
</protein>
<feature type="transmembrane region" description="Helical" evidence="3">
    <location>
        <begin position="276"/>
        <end position="298"/>
    </location>
</feature>
<dbReference type="InterPro" id="IPR004995">
    <property type="entry name" value="Spore_Ger"/>
</dbReference>
<keyword evidence="3" id="KW-0812">Transmembrane</keyword>
<evidence type="ECO:0000256" key="2">
    <source>
        <dbReference type="ARBA" id="ARBA00023136"/>
    </source>
</evidence>
<proteinExistence type="inferred from homology"/>
<reference evidence="4 5" key="1">
    <citation type="submission" date="2023-06" db="EMBL/GenBank/DDBJ databases">
        <title>Sporosarcina sp. nov., isolated from Korean tranditional fermented seafood 'Jeotgal'.</title>
        <authorList>
            <person name="Yang A.I."/>
            <person name="Shin N.-R."/>
        </authorList>
    </citation>
    <scope>NUCLEOTIDE SEQUENCE [LARGE SCALE GENOMIC DNA]</scope>
    <source>
        <strain evidence="4 5">T2O-4</strain>
    </source>
</reference>
<dbReference type="InterPro" id="IPR050768">
    <property type="entry name" value="UPF0353/GerABKA_families"/>
</dbReference>
<dbReference type="Proteomes" id="UP001303902">
    <property type="component" value="Chromosome"/>
</dbReference>
<gene>
    <name evidence="4" type="ORF">QWT69_12505</name>
</gene>
<evidence type="ECO:0000256" key="3">
    <source>
        <dbReference type="SAM" id="Phobius"/>
    </source>
</evidence>
<keyword evidence="5" id="KW-1185">Reference proteome</keyword>
<dbReference type="PIRSF" id="PIRSF005690">
    <property type="entry name" value="GerBA"/>
    <property type="match status" value="1"/>
</dbReference>
<name>A0ABZ0L543_9BACL</name>
<comment type="similarity">
    <text evidence="1">Belongs to the GerABKA family.</text>
</comment>
<dbReference type="RefSeq" id="WP_317966127.1">
    <property type="nucleotide sequence ID" value="NZ_CP129118.1"/>
</dbReference>
<keyword evidence="2 3" id="KW-0472">Membrane</keyword>
<evidence type="ECO:0000313" key="4">
    <source>
        <dbReference type="EMBL" id="WOV86696.1"/>
    </source>
</evidence>